<protein>
    <submittedName>
        <fullName evidence="2">Uncharacterized protein</fullName>
    </submittedName>
</protein>
<sequence length="76" mass="8560">MEHSSHKEREAGHGLPDKSVQAAHDFIEHAEHDREEGAARFANADSSFWLSFTTIANMECLKLALVSSHNATWIRE</sequence>
<accession>A0A9P1M803</accession>
<feature type="compositionally biased region" description="Basic and acidic residues" evidence="1">
    <location>
        <begin position="1"/>
        <end position="16"/>
    </location>
</feature>
<evidence type="ECO:0000256" key="1">
    <source>
        <dbReference type="SAM" id="MobiDB-lite"/>
    </source>
</evidence>
<evidence type="ECO:0000313" key="2">
    <source>
        <dbReference type="EMBL" id="CAI4213087.1"/>
    </source>
</evidence>
<reference evidence="2" key="1">
    <citation type="submission" date="2022-11" db="EMBL/GenBank/DDBJ databases">
        <authorList>
            <person name="Scott C."/>
            <person name="Bruce N."/>
        </authorList>
    </citation>
    <scope>NUCLEOTIDE SEQUENCE</scope>
</reference>
<comment type="caution">
    <text evidence="2">The sequence shown here is derived from an EMBL/GenBank/DDBJ whole genome shotgun (WGS) entry which is preliminary data.</text>
</comment>
<dbReference type="AlphaFoldDB" id="A0A9P1M803"/>
<organism evidence="2 3">
    <name type="scientific">Parascedosporium putredinis</name>
    <dbReference type="NCBI Taxonomy" id="1442378"/>
    <lineage>
        <taxon>Eukaryota</taxon>
        <taxon>Fungi</taxon>
        <taxon>Dikarya</taxon>
        <taxon>Ascomycota</taxon>
        <taxon>Pezizomycotina</taxon>
        <taxon>Sordariomycetes</taxon>
        <taxon>Hypocreomycetidae</taxon>
        <taxon>Microascales</taxon>
        <taxon>Microascaceae</taxon>
        <taxon>Parascedosporium</taxon>
    </lineage>
</organism>
<gene>
    <name evidence="2" type="ORF">PPNO1_LOCUS2839</name>
</gene>
<feature type="region of interest" description="Disordered" evidence="1">
    <location>
        <begin position="1"/>
        <end position="21"/>
    </location>
</feature>
<dbReference type="EMBL" id="CALLCH030000007">
    <property type="protein sequence ID" value="CAI4213087.1"/>
    <property type="molecule type" value="Genomic_DNA"/>
</dbReference>
<evidence type="ECO:0000313" key="3">
    <source>
        <dbReference type="Proteomes" id="UP000838763"/>
    </source>
</evidence>
<proteinExistence type="predicted"/>
<keyword evidence="3" id="KW-1185">Reference proteome</keyword>
<dbReference type="Proteomes" id="UP000838763">
    <property type="component" value="Unassembled WGS sequence"/>
</dbReference>
<name>A0A9P1M803_9PEZI</name>